<dbReference type="RefSeq" id="WP_063023922.1">
    <property type="nucleotide sequence ID" value="NZ_PYHS01000001.1"/>
</dbReference>
<dbReference type="PRINTS" id="PR01576">
    <property type="entry name" value="PDEFORMYLASE"/>
</dbReference>
<comment type="similarity">
    <text evidence="1 2">Belongs to the polypeptide deformylase family.</text>
</comment>
<proteinExistence type="inferred from homology"/>
<dbReference type="Proteomes" id="UP000241647">
    <property type="component" value="Unassembled WGS sequence"/>
</dbReference>
<name>A0A2T2ZDN0_9NOCA</name>
<keyword evidence="2" id="KW-0479">Metal-binding</keyword>
<dbReference type="InterPro" id="IPR036821">
    <property type="entry name" value="Peptide_deformylase_sf"/>
</dbReference>
<feature type="domain" description="HTH cro/C1-type" evidence="3">
    <location>
        <begin position="12"/>
        <end position="54"/>
    </location>
</feature>
<gene>
    <name evidence="2" type="primary">def</name>
    <name evidence="4" type="ORF">C8259_00325</name>
</gene>
<dbReference type="SUPFAM" id="SSF47413">
    <property type="entry name" value="lambda repressor-like DNA-binding domains"/>
    <property type="match status" value="1"/>
</dbReference>
<dbReference type="SUPFAM" id="SSF56420">
    <property type="entry name" value="Peptide deformylase"/>
    <property type="match status" value="1"/>
</dbReference>
<comment type="function">
    <text evidence="2">Removes the formyl group from the N-terminal Met of newly synthesized proteins. Requires at least a dipeptide for an efficient rate of reaction. N-terminal L-methionine is a prerequisite for activity but the enzyme has broad specificity at other positions.</text>
</comment>
<sequence length="494" mass="56176">MSDEMANFIGELKRWRENQGISQSALAKRIQYDRSYVSKVETGQDFPAPDFAKRADEALSAGGAIRRAYKVAAQAANGQPSRSDPTAAVNAHDNGLIVELEEAELHYDHIIGNYRASQRRRIRNCGTAPIYRYLIRISVDRHPGSPEYSNELYRNDPLTWEELNLVAHCDDEPMTWHVQHDRDAFKELWLLFENEESRFPLYPGESTVIDYSYTVGDDKWGQWFQRAIRLPTDRIVVRLDFPVECRPNVWGMETSMSAEALPFRDPIQRTESGDRVQFCWSTDNPPLHARYRLEWRFKNHHPKDEMPTSEVLPSERMSAIGIVQEGDPVLSGSTQPFDLPREADDARRVIAELQSAMTRVADTHTFSKGMGIAAPQIGIPRSAAVVRAPDQTLITLLNPTIIDQSVETDVQYEGCLSFFDVRGKVPRPLAIHVEHVDIDGNEQITVFERGLARLVAHEIDHLNGLLYRSRMLPGTQPIPVAQYRGTGQQWNYPA</sequence>
<dbReference type="GO" id="GO:0042586">
    <property type="term" value="F:peptide deformylase activity"/>
    <property type="evidence" value="ECO:0007669"/>
    <property type="project" value="UniProtKB-UniRule"/>
</dbReference>
<keyword evidence="2" id="KW-0648">Protein biosynthesis</keyword>
<dbReference type="InterPro" id="IPR001387">
    <property type="entry name" value="Cro/C1-type_HTH"/>
</dbReference>
<accession>A0A2T2ZDN0</accession>
<dbReference type="PROSITE" id="PS50943">
    <property type="entry name" value="HTH_CROC1"/>
    <property type="match status" value="1"/>
</dbReference>
<evidence type="ECO:0000256" key="1">
    <source>
        <dbReference type="ARBA" id="ARBA00010759"/>
    </source>
</evidence>
<protein>
    <recommendedName>
        <fullName evidence="2">Peptide deformylase</fullName>
        <shortName evidence="2">PDF</shortName>
        <ecNumber evidence="2">3.5.1.88</ecNumber>
    </recommendedName>
    <alternativeName>
        <fullName evidence="2">Polypeptide deformylase</fullName>
    </alternativeName>
</protein>
<evidence type="ECO:0000256" key="2">
    <source>
        <dbReference type="HAMAP-Rule" id="MF_00163"/>
    </source>
</evidence>
<dbReference type="Gene3D" id="3.90.45.10">
    <property type="entry name" value="Peptide deformylase"/>
    <property type="match status" value="1"/>
</dbReference>
<organism evidence="4 5">
    <name type="scientific">Nocardia nova</name>
    <dbReference type="NCBI Taxonomy" id="37330"/>
    <lineage>
        <taxon>Bacteria</taxon>
        <taxon>Bacillati</taxon>
        <taxon>Actinomycetota</taxon>
        <taxon>Actinomycetes</taxon>
        <taxon>Mycobacteriales</taxon>
        <taxon>Nocardiaceae</taxon>
        <taxon>Nocardia</taxon>
    </lineage>
</organism>
<dbReference type="Gene3D" id="1.10.260.40">
    <property type="entry name" value="lambda repressor-like DNA-binding domains"/>
    <property type="match status" value="1"/>
</dbReference>
<dbReference type="EC" id="3.5.1.88" evidence="2"/>
<evidence type="ECO:0000259" key="3">
    <source>
        <dbReference type="PROSITE" id="PS50943"/>
    </source>
</evidence>
<keyword evidence="2" id="KW-0408">Iron</keyword>
<dbReference type="GO" id="GO:0003677">
    <property type="term" value="F:DNA binding"/>
    <property type="evidence" value="ECO:0007669"/>
    <property type="project" value="InterPro"/>
</dbReference>
<dbReference type="GO" id="GO:0046872">
    <property type="term" value="F:metal ion binding"/>
    <property type="evidence" value="ECO:0007669"/>
    <property type="project" value="UniProtKB-KW"/>
</dbReference>
<dbReference type="PANTHER" id="PTHR10458:SF22">
    <property type="entry name" value="PEPTIDE DEFORMYLASE"/>
    <property type="match status" value="1"/>
</dbReference>
<feature type="binding site" evidence="2">
    <location>
        <position position="457"/>
    </location>
    <ligand>
        <name>Fe cation</name>
        <dbReference type="ChEBI" id="CHEBI:24875"/>
    </ligand>
</feature>
<comment type="caution">
    <text evidence="4">The sequence shown here is derived from an EMBL/GenBank/DDBJ whole genome shotgun (WGS) entry which is preliminary data.</text>
</comment>
<feature type="binding site" evidence="2">
    <location>
        <position position="461"/>
    </location>
    <ligand>
        <name>Fe cation</name>
        <dbReference type="ChEBI" id="CHEBI:24875"/>
    </ligand>
</feature>
<dbReference type="Pfam" id="PF01327">
    <property type="entry name" value="Pep_deformylase"/>
    <property type="match status" value="1"/>
</dbReference>
<reference evidence="4 5" key="1">
    <citation type="submission" date="2018-02" db="EMBL/GenBank/DDBJ databases">
        <title>8 Nocardia nova and 1 Nocardia cyriacigeorgica strain used for evolution to TMP-SMX.</title>
        <authorList>
            <person name="Mehta H."/>
            <person name="Weng J."/>
            <person name="Shamoo Y."/>
        </authorList>
    </citation>
    <scope>NUCLEOTIDE SEQUENCE [LARGE SCALE GENOMIC DNA]</scope>
    <source>
        <strain evidence="4 5">ATCC 33727</strain>
    </source>
</reference>
<evidence type="ECO:0000313" key="5">
    <source>
        <dbReference type="Proteomes" id="UP000241647"/>
    </source>
</evidence>
<dbReference type="AlphaFoldDB" id="A0A2T2ZDN0"/>
<comment type="catalytic activity">
    <reaction evidence="2">
        <text>N-terminal N-formyl-L-methionyl-[peptide] + H2O = N-terminal L-methionyl-[peptide] + formate</text>
        <dbReference type="Rhea" id="RHEA:24420"/>
        <dbReference type="Rhea" id="RHEA-COMP:10639"/>
        <dbReference type="Rhea" id="RHEA-COMP:10640"/>
        <dbReference type="ChEBI" id="CHEBI:15377"/>
        <dbReference type="ChEBI" id="CHEBI:15740"/>
        <dbReference type="ChEBI" id="CHEBI:49298"/>
        <dbReference type="ChEBI" id="CHEBI:64731"/>
        <dbReference type="EC" id="3.5.1.88"/>
    </reaction>
</comment>
<feature type="active site" evidence="2">
    <location>
        <position position="458"/>
    </location>
</feature>
<feature type="binding site" evidence="2">
    <location>
        <position position="415"/>
    </location>
    <ligand>
        <name>Fe cation</name>
        <dbReference type="ChEBI" id="CHEBI:24875"/>
    </ligand>
</feature>
<evidence type="ECO:0000313" key="4">
    <source>
        <dbReference type="EMBL" id="PSR65872.1"/>
    </source>
</evidence>
<dbReference type="GO" id="GO:0006412">
    <property type="term" value="P:translation"/>
    <property type="evidence" value="ECO:0007669"/>
    <property type="project" value="UniProtKB-UniRule"/>
</dbReference>
<dbReference type="CDD" id="cd00487">
    <property type="entry name" value="Pep_deformylase"/>
    <property type="match status" value="1"/>
</dbReference>
<dbReference type="HAMAP" id="MF_00163">
    <property type="entry name" value="Pep_deformylase"/>
    <property type="match status" value="1"/>
</dbReference>
<dbReference type="CDD" id="cd00093">
    <property type="entry name" value="HTH_XRE"/>
    <property type="match status" value="1"/>
</dbReference>
<dbReference type="InterPro" id="IPR023635">
    <property type="entry name" value="Peptide_deformylase"/>
</dbReference>
<dbReference type="PANTHER" id="PTHR10458">
    <property type="entry name" value="PEPTIDE DEFORMYLASE"/>
    <property type="match status" value="1"/>
</dbReference>
<dbReference type="EMBL" id="PYHS01000001">
    <property type="protein sequence ID" value="PSR65872.1"/>
    <property type="molecule type" value="Genomic_DNA"/>
</dbReference>
<keyword evidence="2" id="KW-0378">Hydrolase</keyword>
<dbReference type="SMART" id="SM00530">
    <property type="entry name" value="HTH_XRE"/>
    <property type="match status" value="1"/>
</dbReference>
<dbReference type="Pfam" id="PF13560">
    <property type="entry name" value="HTH_31"/>
    <property type="match status" value="1"/>
</dbReference>
<comment type="cofactor">
    <cofactor evidence="2">
        <name>Fe(2+)</name>
        <dbReference type="ChEBI" id="CHEBI:29033"/>
    </cofactor>
    <text evidence="2">Binds 1 Fe(2+) ion.</text>
</comment>
<dbReference type="InterPro" id="IPR010982">
    <property type="entry name" value="Lambda_DNA-bd_dom_sf"/>
</dbReference>